<proteinExistence type="predicted"/>
<organism evidence="1 2">
    <name type="scientific">Mycobacterium phage Saintus</name>
    <dbReference type="NCBI Taxonomy" id="2923007"/>
    <lineage>
        <taxon>Viruses</taxon>
        <taxon>Duplodnaviria</taxon>
        <taxon>Heunggongvirae</taxon>
        <taxon>Uroviricota</taxon>
        <taxon>Caudoviricetes</taxon>
        <taxon>Fromanvirus</taxon>
        <taxon>Fromanvirus saintus</taxon>
    </lineage>
</organism>
<evidence type="ECO:0000313" key="2">
    <source>
        <dbReference type="Proteomes" id="UP000005665"/>
    </source>
</evidence>
<keyword evidence="2" id="KW-1185">Reference proteome</keyword>
<dbReference type="RefSeq" id="YP_009638316.1">
    <property type="nucleotide sequence ID" value="NC_042335.1"/>
</dbReference>
<evidence type="ECO:0000313" key="1">
    <source>
        <dbReference type="EMBL" id="AER26435.1"/>
    </source>
</evidence>
<accession>G8IRD4</accession>
<gene>
    <name evidence="1" type="primary">51</name>
    <name evidence="1" type="ORF">SAINTUS_51</name>
</gene>
<dbReference type="EMBL" id="JN831654">
    <property type="protein sequence ID" value="AER26435.1"/>
    <property type="molecule type" value="Genomic_DNA"/>
</dbReference>
<dbReference type="KEGG" id="vg:40235087"/>
<protein>
    <submittedName>
        <fullName evidence="1">Uncharacterized protein</fullName>
    </submittedName>
</protein>
<name>G8IRD4_9CAUD</name>
<dbReference type="Proteomes" id="UP000005665">
    <property type="component" value="Segment"/>
</dbReference>
<sequence>MIVVKTPYGEKALDATDFDEGDGHLYVYKDGRRVGLFARGEWERALVETPVSEPAKTPRVWQSIRDVPQGVVVSDQDGDHFHWEGEDLYFGKTCWGLIGSSFDEDLRPFTEVLVAE</sequence>
<reference evidence="1 2" key="1">
    <citation type="journal article" date="2012" name="J. Virol.">
        <title>Complete Genome Sequences of 138 Mycobacteriophages.</title>
        <authorList>
            <consortium name="the Science Education Alliance Phage Hunters Advancing Genomics and Evolutionary Science Program"/>
            <consortium name="the KwaZulu-Natal Research Institute for Tuberculosis and HIV Mycobacterial Genetics Course Students"/>
            <consortium name="the Phage Hunters Integrating Research and Education Program"/>
            <person name="Hatfull G.F."/>
        </authorList>
    </citation>
    <scope>NUCLEOTIDE SEQUENCE [LARGE SCALE GENOMIC DNA]</scope>
</reference>
<dbReference type="GeneID" id="40235087"/>